<evidence type="ECO:0000256" key="1">
    <source>
        <dbReference type="SAM" id="MobiDB-lite"/>
    </source>
</evidence>
<proteinExistence type="predicted"/>
<dbReference type="Proteomes" id="UP001153269">
    <property type="component" value="Unassembled WGS sequence"/>
</dbReference>
<comment type="caution">
    <text evidence="2">The sequence shown here is derived from an EMBL/GenBank/DDBJ whole genome shotgun (WGS) entry which is preliminary data.</text>
</comment>
<organism evidence="2 3">
    <name type="scientific">Pleuronectes platessa</name>
    <name type="common">European plaice</name>
    <dbReference type="NCBI Taxonomy" id="8262"/>
    <lineage>
        <taxon>Eukaryota</taxon>
        <taxon>Metazoa</taxon>
        <taxon>Chordata</taxon>
        <taxon>Craniata</taxon>
        <taxon>Vertebrata</taxon>
        <taxon>Euteleostomi</taxon>
        <taxon>Actinopterygii</taxon>
        <taxon>Neopterygii</taxon>
        <taxon>Teleostei</taxon>
        <taxon>Neoteleostei</taxon>
        <taxon>Acanthomorphata</taxon>
        <taxon>Carangaria</taxon>
        <taxon>Pleuronectiformes</taxon>
        <taxon>Pleuronectoidei</taxon>
        <taxon>Pleuronectidae</taxon>
        <taxon>Pleuronectes</taxon>
    </lineage>
</organism>
<dbReference type="EMBL" id="CADEAL010001446">
    <property type="protein sequence ID" value="CAB1432460.1"/>
    <property type="molecule type" value="Genomic_DNA"/>
</dbReference>
<feature type="region of interest" description="Disordered" evidence="1">
    <location>
        <begin position="98"/>
        <end position="118"/>
    </location>
</feature>
<dbReference type="AlphaFoldDB" id="A0A9N7UKP3"/>
<evidence type="ECO:0000313" key="2">
    <source>
        <dbReference type="EMBL" id="CAB1432460.1"/>
    </source>
</evidence>
<reference evidence="2" key="1">
    <citation type="submission" date="2020-03" db="EMBL/GenBank/DDBJ databases">
        <authorList>
            <person name="Weist P."/>
        </authorList>
    </citation>
    <scope>NUCLEOTIDE SEQUENCE</scope>
</reference>
<feature type="region of interest" description="Disordered" evidence="1">
    <location>
        <begin position="37"/>
        <end position="65"/>
    </location>
</feature>
<accession>A0A9N7UKP3</accession>
<feature type="compositionally biased region" description="Basic and acidic residues" evidence="1">
    <location>
        <begin position="39"/>
        <end position="50"/>
    </location>
</feature>
<protein>
    <submittedName>
        <fullName evidence="2">Uncharacterized protein</fullName>
    </submittedName>
</protein>
<gene>
    <name evidence="2" type="ORF">PLEPLA_LOCUS20542</name>
</gene>
<keyword evidence="3" id="KW-1185">Reference proteome</keyword>
<name>A0A9N7UKP3_PLEPL</name>
<evidence type="ECO:0000313" key="3">
    <source>
        <dbReference type="Proteomes" id="UP001153269"/>
    </source>
</evidence>
<sequence>MPHKSKKDKLCLRSIILAAEGYRTPCQPVQFGTPAAEIRLPHPESPDLIRKRLGPKPQLPSPLLSSPLLSSPLLSSPLLSSQTGSNKKVPPATQLMRVKQPGSHSAVRKEKRFSTSSFPLSTNRELQKLPALAARHTLTASKLPALSQSAASPAAYVTEQPVPSSGGELHFLIRFCAKMEAGLSP</sequence>